<keyword evidence="5" id="KW-0472">Membrane</keyword>
<protein>
    <submittedName>
        <fullName evidence="6">Uncharacterized protein</fullName>
    </submittedName>
</protein>
<reference evidence="6" key="1">
    <citation type="journal article" date="2020" name="Stud. Mycol.">
        <title>101 Dothideomycetes genomes: a test case for predicting lifestyles and emergence of pathogens.</title>
        <authorList>
            <person name="Haridas S."/>
            <person name="Albert R."/>
            <person name="Binder M."/>
            <person name="Bloem J."/>
            <person name="Labutti K."/>
            <person name="Salamov A."/>
            <person name="Andreopoulos B."/>
            <person name="Baker S."/>
            <person name="Barry K."/>
            <person name="Bills G."/>
            <person name="Bluhm B."/>
            <person name="Cannon C."/>
            <person name="Castanera R."/>
            <person name="Culley D."/>
            <person name="Daum C."/>
            <person name="Ezra D."/>
            <person name="Gonzalez J."/>
            <person name="Henrissat B."/>
            <person name="Kuo A."/>
            <person name="Liang C."/>
            <person name="Lipzen A."/>
            <person name="Lutzoni F."/>
            <person name="Magnuson J."/>
            <person name="Mondo S."/>
            <person name="Nolan M."/>
            <person name="Ohm R."/>
            <person name="Pangilinan J."/>
            <person name="Park H.-J."/>
            <person name="Ramirez L."/>
            <person name="Alfaro M."/>
            <person name="Sun H."/>
            <person name="Tritt A."/>
            <person name="Yoshinaga Y."/>
            <person name="Zwiers L.-H."/>
            <person name="Turgeon B."/>
            <person name="Goodwin S."/>
            <person name="Spatafora J."/>
            <person name="Crous P."/>
            <person name="Grigoriev I."/>
        </authorList>
    </citation>
    <scope>NUCLEOTIDE SEQUENCE</scope>
    <source>
        <strain evidence="6">CBS 260.36</strain>
    </source>
</reference>
<keyword evidence="3" id="KW-0496">Mitochondrion</keyword>
<dbReference type="GO" id="GO:0016020">
    <property type="term" value="C:membrane"/>
    <property type="evidence" value="ECO:0007669"/>
    <property type="project" value="UniProtKB-SubCell"/>
</dbReference>
<accession>A0A9P4J3Y2</accession>
<gene>
    <name evidence="6" type="ORF">K461DRAFT_277197</name>
</gene>
<dbReference type="InterPro" id="IPR018108">
    <property type="entry name" value="MCP_transmembrane"/>
</dbReference>
<name>A0A9P4J3Y2_9PEZI</name>
<keyword evidence="2" id="KW-0812">Transmembrane</keyword>
<dbReference type="EMBL" id="ML996084">
    <property type="protein sequence ID" value="KAF2154116.1"/>
    <property type="molecule type" value="Genomic_DNA"/>
</dbReference>
<sequence length="113" mass="12213">MTNVPATKIMMPPPAAIASSLDCAPVPPPPIVHKILIEQNPIVVQKNKSIHSEHGVIHYPFYYGGVASAVSNCCTQPLGVAGVRLQTIDHLGKTTGMTRIFRTIWREDGFPGL</sequence>
<evidence type="ECO:0000313" key="7">
    <source>
        <dbReference type="Proteomes" id="UP000799439"/>
    </source>
</evidence>
<evidence type="ECO:0000256" key="4">
    <source>
        <dbReference type="ARBA" id="ARBA00022989"/>
    </source>
</evidence>
<keyword evidence="4" id="KW-1133">Transmembrane helix</keyword>
<organism evidence="6 7">
    <name type="scientific">Myriangium duriaei CBS 260.36</name>
    <dbReference type="NCBI Taxonomy" id="1168546"/>
    <lineage>
        <taxon>Eukaryota</taxon>
        <taxon>Fungi</taxon>
        <taxon>Dikarya</taxon>
        <taxon>Ascomycota</taxon>
        <taxon>Pezizomycotina</taxon>
        <taxon>Dothideomycetes</taxon>
        <taxon>Dothideomycetidae</taxon>
        <taxon>Myriangiales</taxon>
        <taxon>Myriangiaceae</taxon>
        <taxon>Myriangium</taxon>
    </lineage>
</organism>
<dbReference type="InterPro" id="IPR023395">
    <property type="entry name" value="MCP_dom_sf"/>
</dbReference>
<comment type="caution">
    <text evidence="6">The sequence shown here is derived from an EMBL/GenBank/DDBJ whole genome shotgun (WGS) entry which is preliminary data.</text>
</comment>
<evidence type="ECO:0000313" key="6">
    <source>
        <dbReference type="EMBL" id="KAF2154116.1"/>
    </source>
</evidence>
<comment type="subcellular location">
    <subcellularLocation>
        <location evidence="1">Membrane</location>
        <topology evidence="1">Multi-pass membrane protein</topology>
    </subcellularLocation>
</comment>
<dbReference type="Proteomes" id="UP000799439">
    <property type="component" value="Unassembled WGS sequence"/>
</dbReference>
<keyword evidence="3" id="KW-0999">Mitochondrion inner membrane</keyword>
<evidence type="ECO:0000256" key="5">
    <source>
        <dbReference type="ARBA" id="ARBA00023136"/>
    </source>
</evidence>
<dbReference type="AlphaFoldDB" id="A0A9P4J3Y2"/>
<proteinExistence type="predicted"/>
<dbReference type="SUPFAM" id="SSF103506">
    <property type="entry name" value="Mitochondrial carrier"/>
    <property type="match status" value="1"/>
</dbReference>
<dbReference type="OrthoDB" id="448427at2759"/>
<evidence type="ECO:0000256" key="1">
    <source>
        <dbReference type="ARBA" id="ARBA00004141"/>
    </source>
</evidence>
<keyword evidence="7" id="KW-1185">Reference proteome</keyword>
<dbReference type="Gene3D" id="1.50.40.10">
    <property type="entry name" value="Mitochondrial carrier domain"/>
    <property type="match status" value="1"/>
</dbReference>
<evidence type="ECO:0000256" key="2">
    <source>
        <dbReference type="ARBA" id="ARBA00022692"/>
    </source>
</evidence>
<dbReference type="Pfam" id="PF00153">
    <property type="entry name" value="Mito_carr"/>
    <property type="match status" value="1"/>
</dbReference>
<evidence type="ECO:0000256" key="3">
    <source>
        <dbReference type="ARBA" id="ARBA00022792"/>
    </source>
</evidence>